<reference evidence="4 5" key="1">
    <citation type="submission" date="2017-03" db="EMBL/GenBank/DDBJ databases">
        <authorList>
            <person name="Afonso C.L."/>
            <person name="Miller P.J."/>
            <person name="Scott M.A."/>
            <person name="Spackman E."/>
            <person name="Goraichik I."/>
            <person name="Dimitrov K.M."/>
            <person name="Suarez D.L."/>
            <person name="Swayne D.E."/>
        </authorList>
    </citation>
    <scope>NUCLEOTIDE SEQUENCE [LARGE SCALE GENOMIC DNA]</scope>
    <source>
        <strain evidence="4">PRJEB14757</strain>
    </source>
</reference>
<evidence type="ECO:0000313" key="5">
    <source>
        <dbReference type="Proteomes" id="UP000191931"/>
    </source>
</evidence>
<dbReference type="EMBL" id="FWEV01000293">
    <property type="protein sequence ID" value="SLM31939.1"/>
    <property type="molecule type" value="Genomic_DNA"/>
</dbReference>
<feature type="domain" description="Solute-binding protein family 3/N-terminal" evidence="3">
    <location>
        <begin position="67"/>
        <end position="293"/>
    </location>
</feature>
<proteinExistence type="predicted"/>
<evidence type="ECO:0000313" key="4">
    <source>
        <dbReference type="EMBL" id="SLM31939.1"/>
    </source>
</evidence>
<dbReference type="Gene3D" id="3.40.190.10">
    <property type="entry name" value="Periplasmic binding protein-like II"/>
    <property type="match status" value="2"/>
</dbReference>
<dbReference type="PANTHER" id="PTHR35936">
    <property type="entry name" value="MEMBRANE-BOUND LYTIC MUREIN TRANSGLYCOSYLASE F"/>
    <property type="match status" value="1"/>
</dbReference>
<dbReference type="Proteomes" id="UP000191931">
    <property type="component" value="Unassembled WGS sequence"/>
</dbReference>
<dbReference type="RefSeq" id="WP_080801238.1">
    <property type="nucleotide sequence ID" value="NZ_LT828542.1"/>
</dbReference>
<feature type="transmembrane region" description="Helical" evidence="2">
    <location>
        <begin position="303"/>
        <end position="321"/>
    </location>
</feature>
<keyword evidence="1" id="KW-0732">Signal</keyword>
<dbReference type="SUPFAM" id="SSF53850">
    <property type="entry name" value="Periplasmic binding protein-like II"/>
    <property type="match status" value="1"/>
</dbReference>
<evidence type="ECO:0000256" key="1">
    <source>
        <dbReference type="ARBA" id="ARBA00022729"/>
    </source>
</evidence>
<sequence length="348" mass="39286">MNFFTGFISGMILFVTVLAVGVNATGIKLANEEDAIKLSNAEPIKLSIQESIKLSSEEQLWLEEHKTIKVGVGVAFPPYMWVDEKDGKPVFRGMVSDYIDLISRKLNVEMQVVYDIPFNKALELGKSGEIDFFPCLSQTPERSEFLLFTNPYLIYPMVIITRDDAPIIGGVEDLAGKRLAVVKHLIVYSRIQNDYPDLDVNYVFTGRVDENLENVSLGQADACIVNLAVASYFIHQKGLTNLKIAAPINWEGSQLAMAVRNDWPVFHGIITKTVDSFSQDEKDRISLKWIKTKYEPGVDIALVWRWSLGTVFFVAIVFFYFSDGIADCKKRFLKGEKQSNPFVRVMKS</sequence>
<dbReference type="PANTHER" id="PTHR35936:SF38">
    <property type="entry name" value="GLUTAMINE-BINDING PERIPLASMIC PROTEIN"/>
    <property type="match status" value="1"/>
</dbReference>
<protein>
    <submittedName>
        <fullName evidence="4">Putative signaling protein</fullName>
    </submittedName>
</protein>
<dbReference type="AlphaFoldDB" id="A0A1W1HHI8"/>
<dbReference type="STRING" id="1246637.MTBBW1_500004"/>
<evidence type="ECO:0000259" key="3">
    <source>
        <dbReference type="SMART" id="SM00062"/>
    </source>
</evidence>
<evidence type="ECO:0000256" key="2">
    <source>
        <dbReference type="SAM" id="Phobius"/>
    </source>
</evidence>
<keyword evidence="2" id="KW-0812">Transmembrane</keyword>
<gene>
    <name evidence="4" type="ORF">MTBBW1_500004</name>
</gene>
<dbReference type="Pfam" id="PF00497">
    <property type="entry name" value="SBP_bac_3"/>
    <property type="match status" value="1"/>
</dbReference>
<dbReference type="SMART" id="SM00062">
    <property type="entry name" value="PBPb"/>
    <property type="match status" value="1"/>
</dbReference>
<keyword evidence="2" id="KW-0472">Membrane</keyword>
<dbReference type="InterPro" id="IPR001638">
    <property type="entry name" value="Solute-binding_3/MltF_N"/>
</dbReference>
<dbReference type="OrthoDB" id="5415356at2"/>
<keyword evidence="5" id="KW-1185">Reference proteome</keyword>
<keyword evidence="2" id="KW-1133">Transmembrane helix</keyword>
<name>A0A1W1HHI8_9BACT</name>
<organism evidence="4 5">
    <name type="scientific">Desulfamplus magnetovallimortis</name>
    <dbReference type="NCBI Taxonomy" id="1246637"/>
    <lineage>
        <taxon>Bacteria</taxon>
        <taxon>Pseudomonadati</taxon>
        <taxon>Thermodesulfobacteriota</taxon>
        <taxon>Desulfobacteria</taxon>
        <taxon>Desulfobacterales</taxon>
        <taxon>Desulfobacteraceae</taxon>
        <taxon>Desulfamplus</taxon>
    </lineage>
</organism>
<dbReference type="CDD" id="cd01007">
    <property type="entry name" value="PBP2_BvgS_HisK_like"/>
    <property type="match status" value="1"/>
</dbReference>
<accession>A0A1W1HHI8</accession>